<evidence type="ECO:0000313" key="2">
    <source>
        <dbReference type="Proteomes" id="UP000012138"/>
    </source>
</evidence>
<dbReference type="Proteomes" id="UP000012138">
    <property type="component" value="Unassembled WGS sequence"/>
</dbReference>
<name>M6YFZ5_9LEPT</name>
<organism evidence="1 2">
    <name type="scientific">Leptospira noguchii str. 2001034031</name>
    <dbReference type="NCBI Taxonomy" id="1193053"/>
    <lineage>
        <taxon>Bacteria</taxon>
        <taxon>Pseudomonadati</taxon>
        <taxon>Spirochaetota</taxon>
        <taxon>Spirochaetia</taxon>
        <taxon>Leptospirales</taxon>
        <taxon>Leptospiraceae</taxon>
        <taxon>Leptospira</taxon>
    </lineage>
</organism>
<dbReference type="EMBL" id="AKXB02000030">
    <property type="protein sequence ID" value="EMO90761.1"/>
    <property type="molecule type" value="Genomic_DNA"/>
</dbReference>
<sequence>MGIGTTGNSSIGKRCMSLAILSESSLSVFLKIDRLLLNLRDSIRSLELLYELLILFCNSKAL</sequence>
<protein>
    <submittedName>
        <fullName evidence="1">Uncharacterized protein</fullName>
    </submittedName>
</protein>
<dbReference type="AlphaFoldDB" id="M6YFZ5"/>
<accession>M6YFZ5</accession>
<reference evidence="1 2" key="1">
    <citation type="submission" date="2013-01" db="EMBL/GenBank/DDBJ databases">
        <authorList>
            <person name="Harkins D.M."/>
            <person name="Durkin A.S."/>
            <person name="Brinkac L.M."/>
            <person name="Haft D.H."/>
            <person name="Selengut J.D."/>
            <person name="Sanka R."/>
            <person name="DePew J."/>
            <person name="Purushe J."/>
            <person name="Whelen A.C."/>
            <person name="Vinetz J.M."/>
            <person name="Sutton G.G."/>
            <person name="Nierman W.C."/>
            <person name="Fouts D.E."/>
        </authorList>
    </citation>
    <scope>NUCLEOTIDE SEQUENCE [LARGE SCALE GENOMIC DNA]</scope>
    <source>
        <strain evidence="1 2">2001034031</strain>
    </source>
</reference>
<proteinExistence type="predicted"/>
<gene>
    <name evidence="1" type="ORF">LEP1GSC024_4429</name>
</gene>
<comment type="caution">
    <text evidence="1">The sequence shown here is derived from an EMBL/GenBank/DDBJ whole genome shotgun (WGS) entry which is preliminary data.</text>
</comment>
<evidence type="ECO:0000313" key="1">
    <source>
        <dbReference type="EMBL" id="EMO90761.1"/>
    </source>
</evidence>